<keyword evidence="11" id="KW-1185">Reference proteome</keyword>
<feature type="region of interest" description="Disordered" evidence="6">
    <location>
        <begin position="1"/>
        <end position="104"/>
    </location>
</feature>
<feature type="domain" description="C2H2-type" evidence="8">
    <location>
        <begin position="334"/>
        <end position="362"/>
    </location>
</feature>
<organism evidence="10 11">
    <name type="scientific">Coccomyxa subellipsoidea</name>
    <dbReference type="NCBI Taxonomy" id="248742"/>
    <lineage>
        <taxon>Eukaryota</taxon>
        <taxon>Viridiplantae</taxon>
        <taxon>Chlorophyta</taxon>
        <taxon>core chlorophytes</taxon>
        <taxon>Trebouxiophyceae</taxon>
        <taxon>Trebouxiophyceae incertae sedis</taxon>
        <taxon>Coccomyxaceae</taxon>
        <taxon>Coccomyxa</taxon>
    </lineage>
</organism>
<dbReference type="InterPro" id="IPR013087">
    <property type="entry name" value="Znf_C2H2_type"/>
</dbReference>
<evidence type="ECO:0000259" key="7">
    <source>
        <dbReference type="PROSITE" id="PS50089"/>
    </source>
</evidence>
<gene>
    <name evidence="10" type="ORF">WJX75_004773</name>
</gene>
<dbReference type="SUPFAM" id="SSF57850">
    <property type="entry name" value="RING/U-box"/>
    <property type="match status" value="1"/>
</dbReference>
<evidence type="ECO:0000256" key="6">
    <source>
        <dbReference type="SAM" id="MobiDB-lite"/>
    </source>
</evidence>
<name>A0ABR2YTQ0_9CHLO</name>
<feature type="region of interest" description="Disordered" evidence="6">
    <location>
        <begin position="379"/>
        <end position="506"/>
    </location>
</feature>
<dbReference type="InterPro" id="IPR041888">
    <property type="entry name" value="RING-HC_ZNF598/HEL2"/>
</dbReference>
<feature type="region of interest" description="Disordered" evidence="6">
    <location>
        <begin position="771"/>
        <end position="821"/>
    </location>
</feature>
<feature type="compositionally biased region" description="Polar residues" evidence="6">
    <location>
        <begin position="19"/>
        <end position="32"/>
    </location>
</feature>
<dbReference type="PANTHER" id="PTHR22938">
    <property type="entry name" value="ZINC FINGER PROTEIN 598"/>
    <property type="match status" value="1"/>
</dbReference>
<evidence type="ECO:0000259" key="8">
    <source>
        <dbReference type="PROSITE" id="PS50157"/>
    </source>
</evidence>
<dbReference type="Gene3D" id="3.30.40.10">
    <property type="entry name" value="Zinc/RING finger domain, C3HC4 (zinc finger)"/>
    <property type="match status" value="1"/>
</dbReference>
<keyword evidence="5" id="KW-0863">Zinc-finger</keyword>
<accession>A0ABR2YTQ0</accession>
<feature type="compositionally biased region" description="Low complexity" evidence="6">
    <location>
        <begin position="784"/>
        <end position="806"/>
    </location>
</feature>
<feature type="compositionally biased region" description="Gly residues" evidence="6">
    <location>
        <begin position="412"/>
        <end position="424"/>
    </location>
</feature>
<dbReference type="Proteomes" id="UP001491310">
    <property type="component" value="Unassembled WGS sequence"/>
</dbReference>
<dbReference type="PROSITE" id="PS50089">
    <property type="entry name" value="ZF_RING_2"/>
    <property type="match status" value="1"/>
</dbReference>
<comment type="catalytic activity">
    <reaction evidence="1">
        <text>S-ubiquitinyl-[E2 ubiquitin-conjugating enzyme]-L-cysteine + [acceptor protein]-L-lysine = [E2 ubiquitin-conjugating enzyme]-L-cysteine + N(6)-ubiquitinyl-[acceptor protein]-L-lysine.</text>
        <dbReference type="EC" id="2.3.2.27"/>
    </reaction>
</comment>
<feature type="domain" description="RING-type" evidence="7">
    <location>
        <begin position="111"/>
        <end position="152"/>
    </location>
</feature>
<dbReference type="InterPro" id="IPR001374">
    <property type="entry name" value="R3H_dom"/>
</dbReference>
<dbReference type="PROSITE" id="PS51061">
    <property type="entry name" value="R3H"/>
    <property type="match status" value="1"/>
</dbReference>
<dbReference type="SMART" id="SM00393">
    <property type="entry name" value="R3H"/>
    <property type="match status" value="1"/>
</dbReference>
<evidence type="ECO:0000256" key="5">
    <source>
        <dbReference type="PROSITE-ProRule" id="PRU00042"/>
    </source>
</evidence>
<dbReference type="InterPro" id="IPR001841">
    <property type="entry name" value="Znf_RING"/>
</dbReference>
<dbReference type="SMART" id="SM00355">
    <property type="entry name" value="ZnF_C2H2"/>
    <property type="match status" value="4"/>
</dbReference>
<sequence length="894" mass="96317">MTPTSTEASSPCRPVQESRPLNAQAQTWQQRAMVQGDDVQPPSGSNSGRQNPRLPRQSRPRQRQQQQNGNSSGPNRSATNYSRSQGTPTESSQTSGPPADGAEEEEDVPSCVICTGPLSIVAVGSCNHKEICARCSLLMRLYYDDTTCPFCKTELSQVILTRWKPEGVPDYSELQSRAGTMWRKPAWARGVLVDNESSSGSQALSSIVQGITAVACSVCDEAGARPFRSVKLLQAHVKVEHGRSLCDVCLSAKRRFPLELEAYSGDELAAHMADHPRCDFCDVHMYSGDELYEHMREQHFTCDICQRRGSYVHFTSADALTGHLRSNHHLCEEADCVSCLIAFSSSEELAQHRRERHSRAMPRFNRARARILPLGLDAFTRPGANARPLPTSPDRDRVQEQSVNRNQRPRSGGRGSSGGAARSGGRGRESAQPRPAEEPSGGGMVMIDDDLGMTGEAFPAMGPPAGGSRTGSESRRHVQEEQASEEYPSLQAAMHAPGQASGAALGAPTQTRAPALPSLQKVTVKCPCGRRVSHTALPQGTAPKPIQCVAECERLKRSSRLADAFGIEDPGHYIPWADRQRDAHYSPELLLYAWHNRAAVEDLERQLADFVADGAKKRASLAPAPKQARHIAHLLAEQYGLATQSFGSEPNRHVQLFKATHAAMPRQLLSRAAAGMPLEDLERAVRAERGFPVHFTDVAPAADLHRILQRWEGQFVLTGPHVDDTAVARFSRPEAAKEVMDALGGGVRGQYRINRAASSAAAAAAALPSAHAGSSGACAPRQAGGPHHPLNSSSSSSNAPSGGASNRPQSHRPTGASAKMHPGAIRASDMAFDESPITAKPSTKRPPVGLQPSHVPDDRLNQKTADAMQDAGQNCEAVNDHVAENWEDAADGGN</sequence>
<dbReference type="Gene3D" id="3.30.1370.50">
    <property type="entry name" value="R3H-like domain"/>
    <property type="match status" value="1"/>
</dbReference>
<reference evidence="10 11" key="1">
    <citation type="journal article" date="2024" name="Nat. Commun.">
        <title>Phylogenomics reveals the evolutionary origins of lichenization in chlorophyte algae.</title>
        <authorList>
            <person name="Puginier C."/>
            <person name="Libourel C."/>
            <person name="Otte J."/>
            <person name="Skaloud P."/>
            <person name="Haon M."/>
            <person name="Grisel S."/>
            <person name="Petersen M."/>
            <person name="Berrin J.G."/>
            <person name="Delaux P.M."/>
            <person name="Dal Grande F."/>
            <person name="Keller J."/>
        </authorList>
    </citation>
    <scope>NUCLEOTIDE SEQUENCE [LARGE SCALE GENOMIC DNA]</scope>
    <source>
        <strain evidence="10 11">SAG 216-7</strain>
    </source>
</reference>
<dbReference type="InterPro" id="IPR044288">
    <property type="entry name" value="ZNF598/HEL2"/>
</dbReference>
<dbReference type="PROSITE" id="PS00028">
    <property type="entry name" value="ZINC_FINGER_C2H2_1"/>
    <property type="match status" value="1"/>
</dbReference>
<evidence type="ECO:0000259" key="9">
    <source>
        <dbReference type="PROSITE" id="PS51061"/>
    </source>
</evidence>
<dbReference type="CDD" id="cd02325">
    <property type="entry name" value="R3H"/>
    <property type="match status" value="1"/>
</dbReference>
<evidence type="ECO:0000256" key="4">
    <source>
        <dbReference type="ARBA" id="ARBA00035113"/>
    </source>
</evidence>
<keyword evidence="5" id="KW-0862">Zinc</keyword>
<dbReference type="PROSITE" id="PS50157">
    <property type="entry name" value="ZINC_FINGER_C2H2_2"/>
    <property type="match status" value="1"/>
</dbReference>
<dbReference type="EMBL" id="JALJOT010000005">
    <property type="protein sequence ID" value="KAK9915105.1"/>
    <property type="molecule type" value="Genomic_DNA"/>
</dbReference>
<proteinExistence type="inferred from homology"/>
<evidence type="ECO:0000256" key="1">
    <source>
        <dbReference type="ARBA" id="ARBA00000900"/>
    </source>
</evidence>
<feature type="compositionally biased region" description="Polar residues" evidence="6">
    <location>
        <begin position="78"/>
        <end position="96"/>
    </location>
</feature>
<evidence type="ECO:0000313" key="10">
    <source>
        <dbReference type="EMBL" id="KAK9915105.1"/>
    </source>
</evidence>
<dbReference type="CDD" id="cd16615">
    <property type="entry name" value="RING-HC_ZNF598"/>
    <property type="match status" value="1"/>
</dbReference>
<dbReference type="InterPro" id="IPR036867">
    <property type="entry name" value="R3H_dom_sf"/>
</dbReference>
<comment type="pathway">
    <text evidence="2">Protein modification; protein ubiquitination.</text>
</comment>
<dbReference type="SUPFAM" id="SSF82708">
    <property type="entry name" value="R3H domain"/>
    <property type="match status" value="1"/>
</dbReference>
<feature type="region of interest" description="Disordered" evidence="6">
    <location>
        <begin position="836"/>
        <end position="859"/>
    </location>
</feature>
<dbReference type="Pfam" id="PF25447">
    <property type="entry name" value="RING_ZNF598"/>
    <property type="match status" value="1"/>
</dbReference>
<evidence type="ECO:0000256" key="2">
    <source>
        <dbReference type="ARBA" id="ARBA00004906"/>
    </source>
</evidence>
<feature type="compositionally biased region" description="Basic and acidic residues" evidence="6">
    <location>
        <begin position="426"/>
        <end position="437"/>
    </location>
</feature>
<protein>
    <recommendedName>
        <fullName evidence="3">RING-type E3 ubiquitin transferase</fullName>
        <ecNumber evidence="3">2.3.2.27</ecNumber>
    </recommendedName>
</protein>
<keyword evidence="5" id="KW-0479">Metal-binding</keyword>
<feature type="compositionally biased region" description="Low complexity" evidence="6">
    <location>
        <begin position="63"/>
        <end position="77"/>
    </location>
</feature>
<dbReference type="Pfam" id="PF01424">
    <property type="entry name" value="R3H"/>
    <property type="match status" value="1"/>
</dbReference>
<dbReference type="EC" id="2.3.2.27" evidence="3"/>
<evidence type="ECO:0000256" key="3">
    <source>
        <dbReference type="ARBA" id="ARBA00012483"/>
    </source>
</evidence>
<dbReference type="InterPro" id="IPR013083">
    <property type="entry name" value="Znf_RING/FYVE/PHD"/>
</dbReference>
<dbReference type="PANTHER" id="PTHR22938:SF0">
    <property type="entry name" value="E3 UBIQUITIN-PROTEIN LIGASE ZNF598"/>
    <property type="match status" value="1"/>
</dbReference>
<feature type="domain" description="R3H" evidence="9">
    <location>
        <begin position="597"/>
        <end position="660"/>
    </location>
</feature>
<evidence type="ECO:0000313" key="11">
    <source>
        <dbReference type="Proteomes" id="UP001491310"/>
    </source>
</evidence>
<comment type="similarity">
    <text evidence="4">Belongs to the ZNF598/HEL2 family.</text>
</comment>
<comment type="caution">
    <text evidence="10">The sequence shown here is derived from an EMBL/GenBank/DDBJ whole genome shotgun (WGS) entry which is preliminary data.</text>
</comment>